<evidence type="ECO:0000313" key="2">
    <source>
        <dbReference type="EMBL" id="MFC5707680.1"/>
    </source>
</evidence>
<gene>
    <name evidence="2" type="ORF">ACFPVW_16820</name>
</gene>
<evidence type="ECO:0000259" key="1">
    <source>
        <dbReference type="PROSITE" id="PS51729"/>
    </source>
</evidence>
<dbReference type="SUPFAM" id="SSF55729">
    <property type="entry name" value="Acyl-CoA N-acyltransferases (Nat)"/>
    <property type="match status" value="1"/>
</dbReference>
<dbReference type="EC" id="2.3.1.-" evidence="2"/>
<comment type="caution">
    <text evidence="2">The sequence shown here is derived from an EMBL/GenBank/DDBJ whole genome shotgun (WGS) entry which is preliminary data.</text>
</comment>
<dbReference type="PANTHER" id="PTHR31435:SF9">
    <property type="entry name" value="PROTEIN NATD1"/>
    <property type="match status" value="1"/>
</dbReference>
<dbReference type="Proteomes" id="UP001596132">
    <property type="component" value="Unassembled WGS sequence"/>
</dbReference>
<accession>A0ABW0YDI9</accession>
<dbReference type="PANTHER" id="PTHR31435">
    <property type="entry name" value="PROTEIN NATD1"/>
    <property type="match status" value="1"/>
</dbReference>
<sequence length="85" mass="9674">MSDILHQPDQQQFVCVVDGQLSRLAYRRLDASTVEAYSTQVPSELRGKGIADRLARSFYDWSQAEGLTIIPTCSYIDVWLRRHGS</sequence>
<dbReference type="InterPro" id="IPR031165">
    <property type="entry name" value="GNAT_YJDJ"/>
</dbReference>
<dbReference type="Gene3D" id="3.40.630.30">
    <property type="match status" value="1"/>
</dbReference>
<proteinExistence type="predicted"/>
<reference evidence="3" key="1">
    <citation type="journal article" date="2019" name="Int. J. Syst. Evol. Microbiol.">
        <title>The Global Catalogue of Microorganisms (GCM) 10K type strain sequencing project: providing services to taxonomists for standard genome sequencing and annotation.</title>
        <authorList>
            <consortium name="The Broad Institute Genomics Platform"/>
            <consortium name="The Broad Institute Genome Sequencing Center for Infectious Disease"/>
            <person name="Wu L."/>
            <person name="Ma J."/>
        </authorList>
    </citation>
    <scope>NUCLEOTIDE SEQUENCE [LARGE SCALE GENOMIC DNA]</scope>
    <source>
        <strain evidence="3">KCTC 15012</strain>
    </source>
</reference>
<dbReference type="Pfam" id="PF14542">
    <property type="entry name" value="Acetyltransf_CG"/>
    <property type="match status" value="1"/>
</dbReference>
<dbReference type="RefSeq" id="WP_042642030.1">
    <property type="nucleotide sequence ID" value="NZ_CDDF01000011.1"/>
</dbReference>
<feature type="domain" description="N-acetyltransferase" evidence="1">
    <location>
        <begin position="5"/>
        <end position="85"/>
    </location>
</feature>
<dbReference type="PROSITE" id="PS51729">
    <property type="entry name" value="GNAT_YJDJ"/>
    <property type="match status" value="1"/>
</dbReference>
<keyword evidence="3" id="KW-1185">Reference proteome</keyword>
<keyword evidence="2" id="KW-0808">Transferase</keyword>
<keyword evidence="2" id="KW-0012">Acyltransferase</keyword>
<protein>
    <submittedName>
        <fullName evidence="2">GNAT family N-acetyltransferase</fullName>
        <ecNumber evidence="2">2.3.1.-</ecNumber>
    </submittedName>
</protein>
<organism evidence="2 3">
    <name type="scientific">Aeromonas eucrenophila</name>
    <dbReference type="NCBI Taxonomy" id="649"/>
    <lineage>
        <taxon>Bacteria</taxon>
        <taxon>Pseudomonadati</taxon>
        <taxon>Pseudomonadota</taxon>
        <taxon>Gammaproteobacteria</taxon>
        <taxon>Aeromonadales</taxon>
        <taxon>Aeromonadaceae</taxon>
        <taxon>Aeromonas</taxon>
    </lineage>
</organism>
<dbReference type="InterPro" id="IPR045057">
    <property type="entry name" value="Gcn5-rel_NAT"/>
</dbReference>
<dbReference type="GO" id="GO:0016746">
    <property type="term" value="F:acyltransferase activity"/>
    <property type="evidence" value="ECO:0007669"/>
    <property type="project" value="UniProtKB-KW"/>
</dbReference>
<name>A0ABW0YDI9_9GAMM</name>
<dbReference type="EMBL" id="JBHSPP010000017">
    <property type="protein sequence ID" value="MFC5707680.1"/>
    <property type="molecule type" value="Genomic_DNA"/>
</dbReference>
<dbReference type="InterPro" id="IPR016181">
    <property type="entry name" value="Acyl_CoA_acyltransferase"/>
</dbReference>
<evidence type="ECO:0000313" key="3">
    <source>
        <dbReference type="Proteomes" id="UP001596132"/>
    </source>
</evidence>